<organism evidence="4 5">
    <name type="scientific">Endozoicomonas lisbonensis</name>
    <dbReference type="NCBI Taxonomy" id="3120522"/>
    <lineage>
        <taxon>Bacteria</taxon>
        <taxon>Pseudomonadati</taxon>
        <taxon>Pseudomonadota</taxon>
        <taxon>Gammaproteobacteria</taxon>
        <taxon>Oceanospirillales</taxon>
        <taxon>Endozoicomonadaceae</taxon>
        <taxon>Endozoicomonas</taxon>
    </lineage>
</organism>
<dbReference type="SUPFAM" id="SSF53335">
    <property type="entry name" value="S-adenosyl-L-methionine-dependent methyltransferases"/>
    <property type="match status" value="1"/>
</dbReference>
<dbReference type="Gene3D" id="3.40.50.150">
    <property type="entry name" value="Vaccinia Virus protein VP39"/>
    <property type="match status" value="1"/>
</dbReference>
<dbReference type="PANTHER" id="PTHR43861">
    <property type="entry name" value="TRANS-ACONITATE 2-METHYLTRANSFERASE-RELATED"/>
    <property type="match status" value="1"/>
</dbReference>
<dbReference type="GO" id="GO:0008168">
    <property type="term" value="F:methyltransferase activity"/>
    <property type="evidence" value="ECO:0007669"/>
    <property type="project" value="UniProtKB-KW"/>
</dbReference>
<proteinExistence type="predicted"/>
<evidence type="ECO:0000256" key="2">
    <source>
        <dbReference type="ARBA" id="ARBA00022679"/>
    </source>
</evidence>
<evidence type="ECO:0000313" key="4">
    <source>
        <dbReference type="EMBL" id="MET4759331.1"/>
    </source>
</evidence>
<keyword evidence="5" id="KW-1185">Reference proteome</keyword>
<dbReference type="PANTHER" id="PTHR43861:SF1">
    <property type="entry name" value="TRANS-ACONITATE 2-METHYLTRANSFERASE"/>
    <property type="match status" value="1"/>
</dbReference>
<dbReference type="EMBL" id="JBEWTB010000002">
    <property type="protein sequence ID" value="MET4759331.1"/>
    <property type="molecule type" value="Genomic_DNA"/>
</dbReference>
<feature type="domain" description="Methyltransferase" evidence="3">
    <location>
        <begin position="41"/>
        <end position="129"/>
    </location>
</feature>
<sequence>MPQTIAFYEQNSDSFFDSTVTVDAQALYDQFLPLLPEQAHILDAGCGSGRDSLAFLKAGYRVSAFDGSESMGQRASGLTGLDVKHSLFLDFSSDEQFDAIWACASLLHVPLQELSVTFSHLSTFLKGDGLFYCSFKLGNGEEKRGGRHFTNLDEQGFEKVLKSTDLTIARTWITQDLRPGRENEHWLNAILKKA</sequence>
<dbReference type="GO" id="GO:0032259">
    <property type="term" value="P:methylation"/>
    <property type="evidence" value="ECO:0007669"/>
    <property type="project" value="UniProtKB-KW"/>
</dbReference>
<dbReference type="Pfam" id="PF13649">
    <property type="entry name" value="Methyltransf_25"/>
    <property type="match status" value="1"/>
</dbReference>
<evidence type="ECO:0000256" key="1">
    <source>
        <dbReference type="ARBA" id="ARBA00022603"/>
    </source>
</evidence>
<keyword evidence="2" id="KW-0808">Transferase</keyword>
<dbReference type="InterPro" id="IPR029063">
    <property type="entry name" value="SAM-dependent_MTases_sf"/>
</dbReference>
<protein>
    <submittedName>
        <fullName evidence="4">SAM-dependent methyltransferase</fullName>
    </submittedName>
</protein>
<reference evidence="4 5" key="1">
    <citation type="submission" date="2024-06" db="EMBL/GenBank/DDBJ databases">
        <title>Genomic Encyclopedia of Type Strains, Phase V (KMG-V): Genome sequencing to study the core and pangenomes of soil and plant-associated prokaryotes.</title>
        <authorList>
            <person name="Whitman W."/>
        </authorList>
    </citation>
    <scope>NUCLEOTIDE SEQUENCE [LARGE SCALE GENOMIC DNA]</scope>
    <source>
        <strain evidence="4 5">NE40</strain>
    </source>
</reference>
<dbReference type="CDD" id="cd02440">
    <property type="entry name" value="AdoMet_MTases"/>
    <property type="match status" value="1"/>
</dbReference>
<dbReference type="Proteomes" id="UP001549366">
    <property type="component" value="Unassembled WGS sequence"/>
</dbReference>
<keyword evidence="1 4" id="KW-0489">Methyltransferase</keyword>
<evidence type="ECO:0000259" key="3">
    <source>
        <dbReference type="Pfam" id="PF13649"/>
    </source>
</evidence>
<dbReference type="InterPro" id="IPR041698">
    <property type="entry name" value="Methyltransf_25"/>
</dbReference>
<gene>
    <name evidence="4" type="ORF">V5J35_004523</name>
</gene>
<dbReference type="RefSeq" id="WP_354009325.1">
    <property type="nucleotide sequence ID" value="NZ_JBEWTA010000001.1"/>
</dbReference>
<evidence type="ECO:0000313" key="5">
    <source>
        <dbReference type="Proteomes" id="UP001549366"/>
    </source>
</evidence>
<comment type="caution">
    <text evidence="4">The sequence shown here is derived from an EMBL/GenBank/DDBJ whole genome shotgun (WGS) entry which is preliminary data.</text>
</comment>
<accession>A0ABV2SPV5</accession>
<name>A0ABV2SPV5_9GAMM</name>